<feature type="compositionally biased region" description="Pro residues" evidence="1">
    <location>
        <begin position="131"/>
        <end position="141"/>
    </location>
</feature>
<dbReference type="RefSeq" id="WP_148971545.1">
    <property type="nucleotide sequence ID" value="NZ_CP043316.1"/>
</dbReference>
<sequence>MYRKILLTVSALMITESAQGKVNSCYSKRRVNAALYAGGGARFQGSKAKEIETKYTGKLANITLPVNSTQEFDFEQNGKAGYFFGRLGAFAVMPISSSFKAGIDVFGDIGKRKSYFNNVHELVKGKSPEVVPAPDPDPNPNNTPQAIPVTQATGDIGSDKGESLLRMTHMFSVYTGLRMHYSFSDSMDAHIGLGGMISDAKYRIESFGSTKYTETSRKYEFGGYLKAGILWTFANKFFVAGDIIGQMRANKKIDINAFTIADKTEAHNLKFKRAGMFGVNGSITAGIHLIK</sequence>
<keyword evidence="3" id="KW-1185">Reference proteome</keyword>
<reference evidence="2 3" key="1">
    <citation type="submission" date="2019-08" db="EMBL/GenBank/DDBJ databases">
        <title>Highly reduced genomes of protist endosymbionts show evolutionary convergence.</title>
        <authorList>
            <person name="George E."/>
            <person name="Husnik F."/>
            <person name="Tashyreva D."/>
            <person name="Prokopchuk G."/>
            <person name="Horak A."/>
            <person name="Kwong W.K."/>
            <person name="Lukes J."/>
            <person name="Keeling P.J."/>
        </authorList>
    </citation>
    <scope>NUCLEOTIDE SEQUENCE [LARGE SCALE GENOMIC DNA]</scope>
    <source>
        <strain evidence="2">1604LC</strain>
    </source>
</reference>
<protein>
    <submittedName>
        <fullName evidence="2">Uncharacterized protein</fullName>
    </submittedName>
</protein>
<name>A0A5C0UF76_9PROT</name>
<proteinExistence type="predicted"/>
<dbReference type="Proteomes" id="UP000325004">
    <property type="component" value="Chromosome"/>
</dbReference>
<feature type="region of interest" description="Disordered" evidence="1">
    <location>
        <begin position="127"/>
        <end position="153"/>
    </location>
</feature>
<evidence type="ECO:0000313" key="2">
    <source>
        <dbReference type="EMBL" id="QEK38429.1"/>
    </source>
</evidence>
<organism evidence="2 3">
    <name type="scientific">Candidatus Cytomitobacter primus</name>
    <dbReference type="NCBI Taxonomy" id="2066024"/>
    <lineage>
        <taxon>Bacteria</taxon>
        <taxon>Pseudomonadati</taxon>
        <taxon>Pseudomonadota</taxon>
        <taxon>Alphaproteobacteria</taxon>
        <taxon>Holosporales</taxon>
        <taxon>Holosporaceae</taxon>
        <taxon>Candidatus Cytomitobacter</taxon>
    </lineage>
</organism>
<evidence type="ECO:0000256" key="1">
    <source>
        <dbReference type="SAM" id="MobiDB-lite"/>
    </source>
</evidence>
<evidence type="ECO:0000313" key="3">
    <source>
        <dbReference type="Proteomes" id="UP000325004"/>
    </source>
</evidence>
<dbReference type="OrthoDB" id="9843522at2"/>
<gene>
    <name evidence="2" type="ORF">FZC34_00650</name>
</gene>
<accession>A0A5C0UF76</accession>
<dbReference type="KEGG" id="cpri:FZC34_00650"/>
<dbReference type="AlphaFoldDB" id="A0A5C0UF76"/>
<dbReference type="EMBL" id="CP043316">
    <property type="protein sequence ID" value="QEK38429.1"/>
    <property type="molecule type" value="Genomic_DNA"/>
</dbReference>